<feature type="chain" id="PRO_5012367359" evidence="1">
    <location>
        <begin position="19"/>
        <end position="161"/>
    </location>
</feature>
<comment type="caution">
    <text evidence="2">The sequence shown here is derived from an EMBL/GenBank/DDBJ whole genome shotgun (WGS) entry which is preliminary data.</text>
</comment>
<evidence type="ECO:0000313" key="2">
    <source>
        <dbReference type="EMBL" id="OLQ08384.1"/>
    </source>
</evidence>
<proteinExistence type="predicted"/>
<name>A0A1Q9ELT6_SYMMI</name>
<keyword evidence="3" id="KW-1185">Reference proteome</keyword>
<organism evidence="2 3">
    <name type="scientific">Symbiodinium microadriaticum</name>
    <name type="common">Dinoflagellate</name>
    <name type="synonym">Zooxanthella microadriatica</name>
    <dbReference type="NCBI Taxonomy" id="2951"/>
    <lineage>
        <taxon>Eukaryota</taxon>
        <taxon>Sar</taxon>
        <taxon>Alveolata</taxon>
        <taxon>Dinophyceae</taxon>
        <taxon>Suessiales</taxon>
        <taxon>Symbiodiniaceae</taxon>
        <taxon>Symbiodinium</taxon>
    </lineage>
</organism>
<accession>A0A1Q9ELT6</accession>
<dbReference type="AlphaFoldDB" id="A0A1Q9ELT6"/>
<gene>
    <name evidence="2" type="ORF">AK812_SmicGene8130</name>
</gene>
<evidence type="ECO:0000313" key="3">
    <source>
        <dbReference type="Proteomes" id="UP000186817"/>
    </source>
</evidence>
<evidence type="ECO:0000256" key="1">
    <source>
        <dbReference type="SAM" id="SignalP"/>
    </source>
</evidence>
<sequence length="161" mass="17225">MSAVFALLLLSFWGRPSATEPFCKPSGGDDASLLQAHASTRSDGVGQFLATVRSDILAALNVAPVHSVESYKKSLEDMCSLMSSNDMQNVGLVGDVGAIGSMAESCEKFTHGDRMTLMDLDYDDVVASLPSGSCRLKFSGPALQSELVKIWLMQMLQTLAE</sequence>
<keyword evidence="1" id="KW-0732">Signal</keyword>
<dbReference type="EMBL" id="LSRX01000119">
    <property type="protein sequence ID" value="OLQ08384.1"/>
    <property type="molecule type" value="Genomic_DNA"/>
</dbReference>
<protein>
    <submittedName>
        <fullName evidence="2">Uncharacterized protein</fullName>
    </submittedName>
</protein>
<feature type="signal peptide" evidence="1">
    <location>
        <begin position="1"/>
        <end position="18"/>
    </location>
</feature>
<reference evidence="2 3" key="1">
    <citation type="submission" date="2016-02" db="EMBL/GenBank/DDBJ databases">
        <title>Genome analysis of coral dinoflagellate symbionts highlights evolutionary adaptations to a symbiotic lifestyle.</title>
        <authorList>
            <person name="Aranda M."/>
            <person name="Li Y."/>
            <person name="Liew Y.J."/>
            <person name="Baumgarten S."/>
            <person name="Simakov O."/>
            <person name="Wilson M."/>
            <person name="Piel J."/>
            <person name="Ashoor H."/>
            <person name="Bougouffa S."/>
            <person name="Bajic V.B."/>
            <person name="Ryu T."/>
            <person name="Ravasi T."/>
            <person name="Bayer T."/>
            <person name="Micklem G."/>
            <person name="Kim H."/>
            <person name="Bhak J."/>
            <person name="Lajeunesse T.C."/>
            <person name="Voolstra C.R."/>
        </authorList>
    </citation>
    <scope>NUCLEOTIDE SEQUENCE [LARGE SCALE GENOMIC DNA]</scope>
    <source>
        <strain evidence="2 3">CCMP2467</strain>
    </source>
</reference>
<dbReference type="Proteomes" id="UP000186817">
    <property type="component" value="Unassembled WGS sequence"/>
</dbReference>